<organism evidence="1 2">
    <name type="scientific">Hydrotalea sandarakina</name>
    <dbReference type="NCBI Taxonomy" id="1004304"/>
    <lineage>
        <taxon>Bacteria</taxon>
        <taxon>Pseudomonadati</taxon>
        <taxon>Bacteroidota</taxon>
        <taxon>Chitinophagia</taxon>
        <taxon>Chitinophagales</taxon>
        <taxon>Chitinophagaceae</taxon>
        <taxon>Hydrotalea</taxon>
    </lineage>
</organism>
<evidence type="ECO:0000313" key="1">
    <source>
        <dbReference type="EMBL" id="PZX64414.1"/>
    </source>
</evidence>
<proteinExistence type="predicted"/>
<dbReference type="OrthoDB" id="9793552at2"/>
<accession>A0A2W7RVQ3</accession>
<evidence type="ECO:0000313" key="2">
    <source>
        <dbReference type="Proteomes" id="UP000249720"/>
    </source>
</evidence>
<dbReference type="SUPFAM" id="SSF55961">
    <property type="entry name" value="Bet v1-like"/>
    <property type="match status" value="1"/>
</dbReference>
<sequence>MSKTFSLKTVQYIPTDLDTAWAFFSNPENLSAITPKQLGFKIISKYHGSTMYAGQIIEYIVKPVLGIPLYWMTEITHVQPLQYFIDEQRFGPYSLWHHQHHFKAINGGVEMTDIVHYRIPFGFLGNIANALFVKKQLKHIFNFRFQAIEERFGIWQKTNERSQTLQVH</sequence>
<protein>
    <submittedName>
        <fullName evidence="1">Ligand-binding SRPBCC domain-containing protein</fullName>
    </submittedName>
</protein>
<dbReference type="InterPro" id="IPR023393">
    <property type="entry name" value="START-like_dom_sf"/>
</dbReference>
<dbReference type="Gene3D" id="3.30.530.20">
    <property type="match status" value="1"/>
</dbReference>
<dbReference type="RefSeq" id="WP_111293596.1">
    <property type="nucleotide sequence ID" value="NZ_QKZV01000002.1"/>
</dbReference>
<comment type="caution">
    <text evidence="1">The sequence shown here is derived from an EMBL/GenBank/DDBJ whole genome shotgun (WGS) entry which is preliminary data.</text>
</comment>
<keyword evidence="2" id="KW-1185">Reference proteome</keyword>
<dbReference type="AlphaFoldDB" id="A0A2W7RVQ3"/>
<reference evidence="1 2" key="1">
    <citation type="submission" date="2018-06" db="EMBL/GenBank/DDBJ databases">
        <title>Genomic Encyclopedia of Archaeal and Bacterial Type Strains, Phase II (KMG-II): from individual species to whole genera.</title>
        <authorList>
            <person name="Goeker M."/>
        </authorList>
    </citation>
    <scope>NUCLEOTIDE SEQUENCE [LARGE SCALE GENOMIC DNA]</scope>
    <source>
        <strain evidence="1 2">DSM 23241</strain>
    </source>
</reference>
<name>A0A2W7RVQ3_9BACT</name>
<gene>
    <name evidence="1" type="ORF">LX80_00610</name>
</gene>
<dbReference type="Proteomes" id="UP000249720">
    <property type="component" value="Unassembled WGS sequence"/>
</dbReference>
<dbReference type="CDD" id="cd07820">
    <property type="entry name" value="SRPBCC_3"/>
    <property type="match status" value="1"/>
</dbReference>
<dbReference type="EMBL" id="QKZV01000002">
    <property type="protein sequence ID" value="PZX64414.1"/>
    <property type="molecule type" value="Genomic_DNA"/>
</dbReference>